<accession>A0A1M5PJF0</accession>
<protein>
    <submittedName>
        <fullName evidence="3">Uncharacterized protein</fullName>
    </submittedName>
</protein>
<reference evidence="4" key="1">
    <citation type="submission" date="2016-11" db="EMBL/GenBank/DDBJ databases">
        <authorList>
            <person name="Varghese N."/>
            <person name="Submissions S."/>
        </authorList>
    </citation>
    <scope>NUCLEOTIDE SEQUENCE [LARGE SCALE GENOMIC DNA]</scope>
    <source>
        <strain evidence="4">DSM 19978</strain>
    </source>
</reference>
<evidence type="ECO:0000313" key="4">
    <source>
        <dbReference type="Proteomes" id="UP000184516"/>
    </source>
</evidence>
<dbReference type="Proteomes" id="UP000184516">
    <property type="component" value="Unassembled WGS sequence"/>
</dbReference>
<name>A0A1M5PJF0_9FLAO</name>
<evidence type="ECO:0000256" key="1">
    <source>
        <dbReference type="SAM" id="MobiDB-lite"/>
    </source>
</evidence>
<feature type="transmembrane region" description="Helical" evidence="2">
    <location>
        <begin position="120"/>
        <end position="139"/>
    </location>
</feature>
<keyword evidence="2" id="KW-0472">Membrane</keyword>
<keyword evidence="2" id="KW-0812">Transmembrane</keyword>
<dbReference type="OrthoDB" id="639802at2"/>
<dbReference type="AlphaFoldDB" id="A0A1M5PJF0"/>
<proteinExistence type="predicted"/>
<organism evidence="3 4">
    <name type="scientific">Flavobacterium fluvii</name>
    <dbReference type="NCBI Taxonomy" id="468056"/>
    <lineage>
        <taxon>Bacteria</taxon>
        <taxon>Pseudomonadati</taxon>
        <taxon>Bacteroidota</taxon>
        <taxon>Flavobacteriia</taxon>
        <taxon>Flavobacteriales</taxon>
        <taxon>Flavobacteriaceae</taxon>
        <taxon>Flavobacterium</taxon>
    </lineage>
</organism>
<feature type="region of interest" description="Disordered" evidence="1">
    <location>
        <begin position="85"/>
        <end position="105"/>
    </location>
</feature>
<evidence type="ECO:0000256" key="2">
    <source>
        <dbReference type="SAM" id="Phobius"/>
    </source>
</evidence>
<sequence>MDKKVELKNIVKSCEIRFDRGTSDTWKHGDFNDFSREIQKETKVNISINTLKRIFGKMSVENDYLPQQATIDCLKKYSGYLPSEDSDNQLINPESTINGDSTTNSSPIIKNDPSILKSPFFLWGILIVLVVFFSLFFFVKEEDNNLGTIKISNTEGLLPKTVFFDLQLPNVKDSLFMSFGDKSPLIHLERDLTKISHAYLFPGVFKVDIKKSDSVLVRTKVYVPSNKWLGLGFFRQHDIPNSYYAFPAVKKGNDSLFHISNEQLQKAGLDTIKSYFTRLCNFTPINNHSDNFIFETTFKKTIPQKGIYCNSMRFQISGIDNMIRFNFVSPGCSSKVLNVISEQYPKGTDSDLSQFVLDLEQWNTVKLINRNKSIKLYVNDKLIYRGIYKESVGDLRGVFVEFEGNGYVKNCSLKSLDGKILYNF</sequence>
<dbReference type="EMBL" id="FQWB01000011">
    <property type="protein sequence ID" value="SHH01902.1"/>
    <property type="molecule type" value="Genomic_DNA"/>
</dbReference>
<gene>
    <name evidence="3" type="ORF">SAMN05443549_1115</name>
</gene>
<dbReference type="RefSeq" id="WP_073371940.1">
    <property type="nucleotide sequence ID" value="NZ_FQWB01000011.1"/>
</dbReference>
<dbReference type="STRING" id="468056.SAMN05443549_1115"/>
<keyword evidence="4" id="KW-1185">Reference proteome</keyword>
<feature type="compositionally biased region" description="Polar residues" evidence="1">
    <location>
        <begin position="88"/>
        <end position="105"/>
    </location>
</feature>
<evidence type="ECO:0000313" key="3">
    <source>
        <dbReference type="EMBL" id="SHH01902.1"/>
    </source>
</evidence>
<keyword evidence="2" id="KW-1133">Transmembrane helix</keyword>